<reference evidence="3 4" key="1">
    <citation type="submission" date="2014-11" db="EMBL/GenBank/DDBJ databases">
        <authorList>
            <person name="Zhu J."/>
            <person name="Qi W."/>
            <person name="Song R."/>
        </authorList>
    </citation>
    <scope>NUCLEOTIDE SEQUENCE [LARGE SCALE GENOMIC DNA]</scope>
</reference>
<evidence type="ECO:0000256" key="1">
    <source>
        <dbReference type="SAM" id="MobiDB-lite"/>
    </source>
</evidence>
<feature type="chain" id="PRO_5005187447" description="Thioredoxin domain-containing protein" evidence="2">
    <location>
        <begin position="31"/>
        <end position="243"/>
    </location>
</feature>
<dbReference type="AlphaFoldDB" id="A0A0G4E9Y2"/>
<feature type="signal peptide" evidence="2">
    <location>
        <begin position="1"/>
        <end position="30"/>
    </location>
</feature>
<protein>
    <recommendedName>
        <fullName evidence="5">Thioredoxin domain-containing protein</fullName>
    </recommendedName>
</protein>
<organism evidence="3 4">
    <name type="scientific">Vitrella brassicaformis (strain CCMP3155)</name>
    <dbReference type="NCBI Taxonomy" id="1169540"/>
    <lineage>
        <taxon>Eukaryota</taxon>
        <taxon>Sar</taxon>
        <taxon>Alveolata</taxon>
        <taxon>Colpodellida</taxon>
        <taxon>Vitrellaceae</taxon>
        <taxon>Vitrella</taxon>
    </lineage>
</organism>
<evidence type="ECO:0008006" key="5">
    <source>
        <dbReference type="Google" id="ProtNLM"/>
    </source>
</evidence>
<evidence type="ECO:0000313" key="4">
    <source>
        <dbReference type="Proteomes" id="UP000041254"/>
    </source>
</evidence>
<keyword evidence="2" id="KW-0732">Signal</keyword>
<gene>
    <name evidence="3" type="ORF">Vbra_6738</name>
</gene>
<dbReference type="VEuPathDB" id="CryptoDB:Vbra_6738"/>
<evidence type="ECO:0000256" key="2">
    <source>
        <dbReference type="SAM" id="SignalP"/>
    </source>
</evidence>
<sequence length="243" mass="27209">MHRHGAEQHHSAPGLLYVLFGLAAMCCCQGVSEQEQCLAFRPVETLAAFRTPRVVFQAAASPLSFPRVLSIVDGECYLCHIREYRRMEMILAAEMPYVRVIRVDSHLVSQVMRLKWGITMFPLLVLVYEGRVHKLAPDYPIDPSTVVGFVSKITGMAPHNTTHIWRGWDDMVPPPDWEDADSPESPVGRRSGRGGNGMSHISLQLWRLVSGVPVNYVMMVWGSVAVVLKCVWKSQRPSEAVNA</sequence>
<name>A0A0G4E9Y2_VITBC</name>
<accession>A0A0G4E9Y2</accession>
<keyword evidence="4" id="KW-1185">Reference proteome</keyword>
<proteinExistence type="predicted"/>
<evidence type="ECO:0000313" key="3">
    <source>
        <dbReference type="EMBL" id="CEL92000.1"/>
    </source>
</evidence>
<feature type="region of interest" description="Disordered" evidence="1">
    <location>
        <begin position="175"/>
        <end position="195"/>
    </location>
</feature>
<dbReference type="InParanoid" id="A0A0G4E9Y2"/>
<dbReference type="Proteomes" id="UP000041254">
    <property type="component" value="Unassembled WGS sequence"/>
</dbReference>
<dbReference type="EMBL" id="CDMY01000040">
    <property type="protein sequence ID" value="CEL92000.1"/>
    <property type="molecule type" value="Genomic_DNA"/>
</dbReference>